<accession>A0A250JSG1</accession>
<dbReference type="RefSeq" id="WP_013938557.1">
    <property type="nucleotide sequence ID" value="NZ_CP022203.1"/>
</dbReference>
<organism evidence="2 3">
    <name type="scientific">Corallococcus macrosporus DSM 14697</name>
    <dbReference type="NCBI Taxonomy" id="1189310"/>
    <lineage>
        <taxon>Bacteria</taxon>
        <taxon>Pseudomonadati</taxon>
        <taxon>Myxococcota</taxon>
        <taxon>Myxococcia</taxon>
        <taxon>Myxococcales</taxon>
        <taxon>Cystobacterineae</taxon>
        <taxon>Myxococcaceae</taxon>
        <taxon>Corallococcus</taxon>
    </lineage>
</organism>
<sequence>MRYFSSRTDSPLLRIMWGNAFLLSLIYLLLGLGVEIALRFHPSSFLRRMSLSLDSLPARALELSGAMEPLRAAYFTGRISEWGVRVVFGLTTMAVIFVLAMVVGTLMGGVRTLLARRALRSRS</sequence>
<evidence type="ECO:0000256" key="1">
    <source>
        <dbReference type="SAM" id="Phobius"/>
    </source>
</evidence>
<reference evidence="2 3" key="1">
    <citation type="submission" date="2017-06" db="EMBL/GenBank/DDBJ databases">
        <title>Sequencing and comparative analysis of myxobacterial genomes.</title>
        <authorList>
            <person name="Rupp O."/>
            <person name="Goesmann A."/>
            <person name="Sogaard-Andersen L."/>
        </authorList>
    </citation>
    <scope>NUCLEOTIDE SEQUENCE [LARGE SCALE GENOMIC DNA]</scope>
    <source>
        <strain evidence="2 3">DSM 14697</strain>
    </source>
</reference>
<protein>
    <submittedName>
        <fullName evidence="2">Uncharacterized protein</fullName>
    </submittedName>
</protein>
<keyword evidence="1" id="KW-0472">Membrane</keyword>
<keyword evidence="1" id="KW-0812">Transmembrane</keyword>
<keyword evidence="1" id="KW-1133">Transmembrane helix</keyword>
<gene>
    <name evidence="2" type="ORF">MYMAC_002005</name>
</gene>
<dbReference type="OrthoDB" id="5517444at2"/>
<proteinExistence type="predicted"/>
<name>A0A250JSG1_9BACT</name>
<dbReference type="AlphaFoldDB" id="A0A250JSG1"/>
<dbReference type="EMBL" id="CP022203">
    <property type="protein sequence ID" value="ATB46407.1"/>
    <property type="molecule type" value="Genomic_DNA"/>
</dbReference>
<dbReference type="KEGG" id="mmas:MYMAC_002005"/>
<feature type="transmembrane region" description="Helical" evidence="1">
    <location>
        <begin position="20"/>
        <end position="40"/>
    </location>
</feature>
<keyword evidence="3" id="KW-1185">Reference proteome</keyword>
<evidence type="ECO:0000313" key="2">
    <source>
        <dbReference type="EMBL" id="ATB46407.1"/>
    </source>
</evidence>
<evidence type="ECO:0000313" key="3">
    <source>
        <dbReference type="Proteomes" id="UP000217343"/>
    </source>
</evidence>
<feature type="transmembrane region" description="Helical" evidence="1">
    <location>
        <begin position="86"/>
        <end position="114"/>
    </location>
</feature>
<dbReference type="Proteomes" id="UP000217343">
    <property type="component" value="Chromosome"/>
</dbReference>